<accession>A0A0A9B6S3</accession>
<evidence type="ECO:0000256" key="1">
    <source>
        <dbReference type="SAM" id="MobiDB-lite"/>
    </source>
</evidence>
<sequence length="28" mass="3069">MRRRRPATPDRRHAVRANATSGAAGSLH</sequence>
<reference evidence="2" key="2">
    <citation type="journal article" date="2015" name="Data Brief">
        <title>Shoot transcriptome of the giant reed, Arundo donax.</title>
        <authorList>
            <person name="Barrero R.A."/>
            <person name="Guerrero F.D."/>
            <person name="Moolhuijzen P."/>
            <person name="Goolsby J.A."/>
            <person name="Tidwell J."/>
            <person name="Bellgard S.E."/>
            <person name="Bellgard M.I."/>
        </authorList>
    </citation>
    <scope>NUCLEOTIDE SEQUENCE</scope>
    <source>
        <tissue evidence="2">Shoot tissue taken approximately 20 cm above the soil surface</tissue>
    </source>
</reference>
<organism evidence="2">
    <name type="scientific">Arundo donax</name>
    <name type="common">Giant reed</name>
    <name type="synonym">Donax arundinaceus</name>
    <dbReference type="NCBI Taxonomy" id="35708"/>
    <lineage>
        <taxon>Eukaryota</taxon>
        <taxon>Viridiplantae</taxon>
        <taxon>Streptophyta</taxon>
        <taxon>Embryophyta</taxon>
        <taxon>Tracheophyta</taxon>
        <taxon>Spermatophyta</taxon>
        <taxon>Magnoliopsida</taxon>
        <taxon>Liliopsida</taxon>
        <taxon>Poales</taxon>
        <taxon>Poaceae</taxon>
        <taxon>PACMAD clade</taxon>
        <taxon>Arundinoideae</taxon>
        <taxon>Arundineae</taxon>
        <taxon>Arundo</taxon>
    </lineage>
</organism>
<evidence type="ECO:0000313" key="2">
    <source>
        <dbReference type="EMBL" id="JAD59674.1"/>
    </source>
</evidence>
<protein>
    <submittedName>
        <fullName evidence="2">Uncharacterized protein</fullName>
    </submittedName>
</protein>
<name>A0A0A9B6S3_ARUDO</name>
<dbReference type="AlphaFoldDB" id="A0A0A9B6S3"/>
<reference evidence="2" key="1">
    <citation type="submission" date="2014-09" db="EMBL/GenBank/DDBJ databases">
        <authorList>
            <person name="Magalhaes I.L.F."/>
            <person name="Oliveira U."/>
            <person name="Santos F.R."/>
            <person name="Vidigal T.H.D.A."/>
            <person name="Brescovit A.D."/>
            <person name="Santos A.J."/>
        </authorList>
    </citation>
    <scope>NUCLEOTIDE SEQUENCE</scope>
    <source>
        <tissue evidence="2">Shoot tissue taken approximately 20 cm above the soil surface</tissue>
    </source>
</reference>
<dbReference type="EMBL" id="GBRH01238221">
    <property type="protein sequence ID" value="JAD59674.1"/>
    <property type="molecule type" value="Transcribed_RNA"/>
</dbReference>
<proteinExistence type="predicted"/>
<feature type="compositionally biased region" description="Polar residues" evidence="1">
    <location>
        <begin position="18"/>
        <end position="28"/>
    </location>
</feature>
<feature type="region of interest" description="Disordered" evidence="1">
    <location>
        <begin position="1"/>
        <end position="28"/>
    </location>
</feature>